<dbReference type="RefSeq" id="WP_021707001.1">
    <property type="nucleotide sequence ID" value="NZ_BATJ01000022.1"/>
</dbReference>
<reference evidence="2 3" key="1">
    <citation type="submission" date="2013-09" db="EMBL/GenBank/DDBJ databases">
        <title>Whole genome shotgun sequence of Vibrio proteolyticus NBRC 13287.</title>
        <authorList>
            <person name="Isaki S."/>
            <person name="Hosoyama A."/>
            <person name="Numata M."/>
            <person name="Hashimoto M."/>
            <person name="Hosoyama Y."/>
            <person name="Tsuchikane K."/>
            <person name="Noguchi M."/>
            <person name="Hirakata S."/>
            <person name="Ichikawa N."/>
            <person name="Ohji S."/>
            <person name="Yamazoe A."/>
            <person name="Fujita N."/>
        </authorList>
    </citation>
    <scope>NUCLEOTIDE SEQUENCE [LARGE SCALE GENOMIC DNA]</scope>
    <source>
        <strain evidence="2 3">NBRC 13287</strain>
    </source>
</reference>
<evidence type="ECO:0008006" key="4">
    <source>
        <dbReference type="Google" id="ProtNLM"/>
    </source>
</evidence>
<name>U3BR83_VIBPR</name>
<keyword evidence="1" id="KW-0732">Signal</keyword>
<proteinExistence type="predicted"/>
<dbReference type="Pfam" id="PF11059">
    <property type="entry name" value="DUF2860"/>
    <property type="match status" value="1"/>
</dbReference>
<evidence type="ECO:0000313" key="2">
    <source>
        <dbReference type="EMBL" id="GAD69033.1"/>
    </source>
</evidence>
<dbReference type="Proteomes" id="UP000016570">
    <property type="component" value="Unassembled WGS sequence"/>
</dbReference>
<dbReference type="PIRSF" id="PIRSF028696">
    <property type="entry name" value="UCP028696"/>
    <property type="match status" value="1"/>
</dbReference>
<gene>
    <name evidence="2" type="ORF">VPR01S_22_00250</name>
</gene>
<dbReference type="InterPro" id="IPR016896">
    <property type="entry name" value="DUF2860"/>
</dbReference>
<sequence length="319" mass="35008">MMRAIPIFSLSVLALPVHAALAPQAGLSGEIAFNVGYTSSTSNFNTDGDKTIRSLDHEASSESGFLLAPLGSVAYTFGSARQQQIYAGTSREDIAVGTLAFELGYKYQMPGGTIVDVSVLPTILSGEVWRNPYATDVARKETDVDGIAYRFKLDNIGGTPLTLDFAYGQKDVDHDDVTDRDLRRDGDLYYAKAQYRLPLSRSVFLMPAATYIHFDADGRANSYDQYGAELSLFQSFGAHNLALTAGYATRDFEHGAATFNGRARDEDELSLFAAYEYQQPFGWQNWSLVALGGYSETSANLDFYDASEYLLSLGVNYTF</sequence>
<organism evidence="2 3">
    <name type="scientific">Vibrio proteolyticus NBRC 13287</name>
    <dbReference type="NCBI Taxonomy" id="1219065"/>
    <lineage>
        <taxon>Bacteria</taxon>
        <taxon>Pseudomonadati</taxon>
        <taxon>Pseudomonadota</taxon>
        <taxon>Gammaproteobacteria</taxon>
        <taxon>Vibrionales</taxon>
        <taxon>Vibrionaceae</taxon>
        <taxon>Vibrio</taxon>
    </lineage>
</organism>
<feature type="signal peptide" evidence="1">
    <location>
        <begin position="1"/>
        <end position="19"/>
    </location>
</feature>
<feature type="chain" id="PRO_5004639092" description="DUF2860 domain-containing protein" evidence="1">
    <location>
        <begin position="20"/>
        <end position="319"/>
    </location>
</feature>
<dbReference type="eggNOG" id="ENOG50306J6">
    <property type="taxonomic scope" value="Bacteria"/>
</dbReference>
<dbReference type="EMBL" id="BATJ01000022">
    <property type="protein sequence ID" value="GAD69033.1"/>
    <property type="molecule type" value="Genomic_DNA"/>
</dbReference>
<comment type="caution">
    <text evidence="2">The sequence shown here is derived from an EMBL/GenBank/DDBJ whole genome shotgun (WGS) entry which is preliminary data.</text>
</comment>
<keyword evidence="3" id="KW-1185">Reference proteome</keyword>
<dbReference type="AlphaFoldDB" id="U3BR83"/>
<evidence type="ECO:0000256" key="1">
    <source>
        <dbReference type="SAM" id="SignalP"/>
    </source>
</evidence>
<protein>
    <recommendedName>
        <fullName evidence="4">DUF2860 domain-containing protein</fullName>
    </recommendedName>
</protein>
<dbReference type="SUPFAM" id="SSF56935">
    <property type="entry name" value="Porins"/>
    <property type="match status" value="1"/>
</dbReference>
<evidence type="ECO:0000313" key="3">
    <source>
        <dbReference type="Proteomes" id="UP000016570"/>
    </source>
</evidence>
<accession>U3BR83</accession>